<feature type="domain" description="Water stress and hypersensitive response" evidence="3">
    <location>
        <begin position="52"/>
        <end position="169"/>
    </location>
</feature>
<evidence type="ECO:0000256" key="1">
    <source>
        <dbReference type="ARBA" id="ARBA00005960"/>
    </source>
</evidence>
<dbReference type="InterPro" id="IPR045043">
    <property type="entry name" value="Lea14-like"/>
</dbReference>
<gene>
    <name evidence="5" type="primary">LOC120260767</name>
</gene>
<feature type="domain" description="Water stress and hypersensitive response" evidence="3">
    <location>
        <begin position="178"/>
        <end position="295"/>
    </location>
</feature>
<dbReference type="GO" id="GO:0005829">
    <property type="term" value="C:cytosol"/>
    <property type="evidence" value="ECO:0007669"/>
    <property type="project" value="TreeGrafter"/>
</dbReference>
<dbReference type="RefSeq" id="XP_039124262.1">
    <property type="nucleotide sequence ID" value="XM_039268328.1"/>
</dbReference>
<accession>A0AB40BAD9</accession>
<dbReference type="AlphaFoldDB" id="A0AB40BAD9"/>
<organism evidence="4 5">
    <name type="scientific">Dioscorea cayennensis subsp. rotundata</name>
    <name type="common">White Guinea yam</name>
    <name type="synonym">Dioscorea rotundata</name>
    <dbReference type="NCBI Taxonomy" id="55577"/>
    <lineage>
        <taxon>Eukaryota</taxon>
        <taxon>Viridiplantae</taxon>
        <taxon>Streptophyta</taxon>
        <taxon>Embryophyta</taxon>
        <taxon>Tracheophyta</taxon>
        <taxon>Spermatophyta</taxon>
        <taxon>Magnoliopsida</taxon>
        <taxon>Liliopsida</taxon>
        <taxon>Dioscoreales</taxon>
        <taxon>Dioscoreaceae</taxon>
        <taxon>Dioscorea</taxon>
    </lineage>
</organism>
<evidence type="ECO:0000313" key="5">
    <source>
        <dbReference type="RefSeq" id="XP_039124262.1"/>
    </source>
</evidence>
<dbReference type="InterPro" id="IPR013990">
    <property type="entry name" value="WHy-dom"/>
</dbReference>
<evidence type="ECO:0000259" key="3">
    <source>
        <dbReference type="SMART" id="SM00769"/>
    </source>
</evidence>
<protein>
    <submittedName>
        <fullName evidence="5">Desiccation-related protein At2g46140-like</fullName>
    </submittedName>
</protein>
<dbReference type="PANTHER" id="PTHR31459">
    <property type="match status" value="1"/>
</dbReference>
<dbReference type="SMART" id="SM00769">
    <property type="entry name" value="WHy"/>
    <property type="match status" value="2"/>
</dbReference>
<dbReference type="Gene3D" id="2.60.40.1820">
    <property type="match status" value="2"/>
</dbReference>
<dbReference type="Proteomes" id="UP001515500">
    <property type="component" value="Chromosome 5"/>
</dbReference>
<evidence type="ECO:0000313" key="4">
    <source>
        <dbReference type="Proteomes" id="UP001515500"/>
    </source>
</evidence>
<dbReference type="GO" id="GO:0009269">
    <property type="term" value="P:response to desiccation"/>
    <property type="evidence" value="ECO:0007669"/>
    <property type="project" value="InterPro"/>
</dbReference>
<dbReference type="SUPFAM" id="SSF117070">
    <property type="entry name" value="LEA14-like"/>
    <property type="match status" value="2"/>
</dbReference>
<dbReference type="InterPro" id="IPR004864">
    <property type="entry name" value="LEA_2"/>
</dbReference>
<comment type="similarity">
    <text evidence="1">Belongs to the LEA type 2 family.</text>
</comment>
<dbReference type="PANTHER" id="PTHR31459:SF2">
    <property type="entry name" value="OS03G0843300 PROTEIN"/>
    <property type="match status" value="1"/>
</dbReference>
<evidence type="ECO:0000256" key="2">
    <source>
        <dbReference type="SAM" id="MobiDB-lite"/>
    </source>
</evidence>
<reference evidence="5" key="1">
    <citation type="submission" date="2025-08" db="UniProtKB">
        <authorList>
            <consortium name="RefSeq"/>
        </authorList>
    </citation>
    <scope>IDENTIFICATION</scope>
</reference>
<keyword evidence="4" id="KW-1185">Reference proteome</keyword>
<dbReference type="Pfam" id="PF03168">
    <property type="entry name" value="LEA_2"/>
    <property type="match status" value="2"/>
</dbReference>
<dbReference type="GeneID" id="120260767"/>
<proteinExistence type="inferred from homology"/>
<feature type="region of interest" description="Disordered" evidence="2">
    <location>
        <begin position="1"/>
        <end position="22"/>
    </location>
</feature>
<sequence>MASSDKPEVLASKVKEQEHKEGDKGGIIEKVKEFIHEVEEKVEELILGKPTVEVTGIHISQISLEKVEIVVDILVTNPTPLPIPLTDINYSVESDGRKLVSGLIPDAGTIHGHGSETVKIPVTLIFNDIKNILLDIRPGSIIPYKLKVEFIVDIPIFGKLTLPLEKTGEIPIPCKPDIDLVKISFDKFTFEETVATLHLKLENKNDFELGLTGLDCEIWLSDMNIGSVELKKSEKIEKHGTGTIEIPISFRPKDFGNSLWNMISGKGIGYTLKGYLYVDSPFGPMKLPIGKVGATICENQKHG</sequence>
<name>A0AB40BAD9_DIOCR</name>
<dbReference type="FunFam" id="2.60.40.1820:FF:000003">
    <property type="entry name" value="Desiccation protectant protein Lea14 isogeny"/>
    <property type="match status" value="1"/>
</dbReference>